<comment type="caution">
    <text evidence="2">The sequence shown here is derived from an EMBL/GenBank/DDBJ whole genome shotgun (WGS) entry which is preliminary data.</text>
</comment>
<dbReference type="InterPro" id="IPR026866">
    <property type="entry name" value="CR006_AAA"/>
</dbReference>
<accession>A0ABS8G8F9</accession>
<reference evidence="2 3" key="1">
    <citation type="submission" date="2021-10" db="EMBL/GenBank/DDBJ databases">
        <title>Draft genome of Aestuariibacter halophilus JC2043.</title>
        <authorList>
            <person name="Emsley S.A."/>
            <person name="Pfannmuller K.M."/>
            <person name="Ushijima B."/>
            <person name="Saw J.H."/>
            <person name="Videau P."/>
        </authorList>
    </citation>
    <scope>NUCLEOTIDE SEQUENCE [LARGE SCALE GENOMIC DNA]</scope>
    <source>
        <strain evidence="2 3">JC2043</strain>
    </source>
</reference>
<evidence type="ECO:0000313" key="2">
    <source>
        <dbReference type="EMBL" id="MCC2616713.1"/>
    </source>
</evidence>
<evidence type="ECO:0000313" key="3">
    <source>
        <dbReference type="Proteomes" id="UP001520878"/>
    </source>
</evidence>
<dbReference type="Gene3D" id="3.40.50.300">
    <property type="entry name" value="P-loop containing nucleotide triphosphate hydrolases"/>
    <property type="match status" value="1"/>
</dbReference>
<proteinExistence type="predicted"/>
<feature type="domain" description="Protein CR006 P-loop" evidence="1">
    <location>
        <begin position="154"/>
        <end position="294"/>
    </location>
</feature>
<gene>
    <name evidence="2" type="ORF">LJ739_10715</name>
</gene>
<protein>
    <submittedName>
        <fullName evidence="2">AAA family ATPase</fullName>
    </submittedName>
</protein>
<dbReference type="RefSeq" id="WP_229160311.1">
    <property type="nucleotide sequence ID" value="NZ_JAJEWP010000002.1"/>
</dbReference>
<dbReference type="Proteomes" id="UP001520878">
    <property type="component" value="Unassembled WGS sequence"/>
</dbReference>
<dbReference type="SUPFAM" id="SSF52540">
    <property type="entry name" value="P-loop containing nucleoside triphosphate hydrolases"/>
    <property type="match status" value="1"/>
</dbReference>
<dbReference type="InterPro" id="IPR027417">
    <property type="entry name" value="P-loop_NTPase"/>
</dbReference>
<name>A0ABS8G8F9_9ALTE</name>
<evidence type="ECO:0000259" key="1">
    <source>
        <dbReference type="Pfam" id="PF13166"/>
    </source>
</evidence>
<organism evidence="2 3">
    <name type="scientific">Fluctibacter halophilus</name>
    <dbReference type="NCBI Taxonomy" id="226011"/>
    <lineage>
        <taxon>Bacteria</taxon>
        <taxon>Pseudomonadati</taxon>
        <taxon>Pseudomonadota</taxon>
        <taxon>Gammaproteobacteria</taxon>
        <taxon>Alteromonadales</taxon>
        <taxon>Alteromonadaceae</taxon>
        <taxon>Fluctibacter</taxon>
    </lineage>
</organism>
<dbReference type="Pfam" id="PF13166">
    <property type="entry name" value="AAA_13"/>
    <property type="match status" value="1"/>
</dbReference>
<sequence>MSMQLNDLAKQLKNTNKKVQLIYAFNGSGKTRLSRAFKDLLAADLESDEADGPSELSKKNVLYYNAFTEDLFYWDNDLLNDETRVLKIHPNAFTDWVFKEQGQDRNVVSHFQRYTNPKLTPHFNEEYTSEESEGKQKIVPAFTEVRFSFERGDNESEPNIKISKGEESNFVWSVFYSLLEQVIDVLNVIEEADRETDQFNQLKYVFIDDPVSSLDENHLMQLAVDLASLIKKSTSSIKFIVSTHDTTFYNFLHNELKSKACYLLERLEDNSVSLVEKNGDSNTSFFYHLDLKRQLEAAIEQGNVQRYHFTFLRNLYEKTSSFLGYPRWSELLPGDSEENKEAYLNRIIQFSSHDTLANAQPPHLKPEEKQIVKFLLKHLVDNYSYWQEVQEYA</sequence>
<keyword evidence="3" id="KW-1185">Reference proteome</keyword>
<dbReference type="EMBL" id="JAJEWP010000002">
    <property type="protein sequence ID" value="MCC2616713.1"/>
    <property type="molecule type" value="Genomic_DNA"/>
</dbReference>